<accession>A0ABP5F6V4</accession>
<organism evidence="2 3">
    <name type="scientific">Catenulispora yoronensis</name>
    <dbReference type="NCBI Taxonomy" id="450799"/>
    <lineage>
        <taxon>Bacteria</taxon>
        <taxon>Bacillati</taxon>
        <taxon>Actinomycetota</taxon>
        <taxon>Actinomycetes</taxon>
        <taxon>Catenulisporales</taxon>
        <taxon>Catenulisporaceae</taxon>
        <taxon>Catenulispora</taxon>
    </lineage>
</organism>
<dbReference type="InterPro" id="IPR037401">
    <property type="entry name" value="SnoaL-like"/>
</dbReference>
<gene>
    <name evidence="2" type="ORF">GCM10009839_09960</name>
</gene>
<comment type="caution">
    <text evidence="2">The sequence shown here is derived from an EMBL/GenBank/DDBJ whole genome shotgun (WGS) entry which is preliminary data.</text>
</comment>
<protein>
    <recommendedName>
        <fullName evidence="1">SnoaL-like domain-containing protein</fullName>
    </recommendedName>
</protein>
<dbReference type="RefSeq" id="WP_344664287.1">
    <property type="nucleotide sequence ID" value="NZ_BAAAQN010000004.1"/>
</dbReference>
<evidence type="ECO:0000259" key="1">
    <source>
        <dbReference type="Pfam" id="PF12680"/>
    </source>
</evidence>
<evidence type="ECO:0000313" key="3">
    <source>
        <dbReference type="Proteomes" id="UP001500751"/>
    </source>
</evidence>
<dbReference type="EMBL" id="BAAAQN010000004">
    <property type="protein sequence ID" value="GAA2016403.1"/>
    <property type="molecule type" value="Genomic_DNA"/>
</dbReference>
<dbReference type="InterPro" id="IPR032710">
    <property type="entry name" value="NTF2-like_dom_sf"/>
</dbReference>
<dbReference type="NCBIfam" id="TIGR02246">
    <property type="entry name" value="SgcJ/EcaC family oxidoreductase"/>
    <property type="match status" value="1"/>
</dbReference>
<dbReference type="InterPro" id="IPR011944">
    <property type="entry name" value="Steroid_delta5-4_isomerase"/>
</dbReference>
<dbReference type="Gene3D" id="3.10.450.50">
    <property type="match status" value="1"/>
</dbReference>
<sequence>MSSITDPARLPFVYADALNAGDADAVLALFHQDATMRTFTGKVLTGPEALHAEAVQSIAAQARLTNKPRSTLVGGDTALIIVDWDLEATAPDGTRISPTGTTTAVALRSADGSWRFTILNCQPAEVPA</sequence>
<reference evidence="3" key="1">
    <citation type="journal article" date="2019" name="Int. J. Syst. Evol. Microbiol.">
        <title>The Global Catalogue of Microorganisms (GCM) 10K type strain sequencing project: providing services to taxonomists for standard genome sequencing and annotation.</title>
        <authorList>
            <consortium name="The Broad Institute Genomics Platform"/>
            <consortium name="The Broad Institute Genome Sequencing Center for Infectious Disease"/>
            <person name="Wu L."/>
            <person name="Ma J."/>
        </authorList>
    </citation>
    <scope>NUCLEOTIDE SEQUENCE [LARGE SCALE GENOMIC DNA]</scope>
    <source>
        <strain evidence="3">JCM 16014</strain>
    </source>
</reference>
<proteinExistence type="predicted"/>
<dbReference type="SUPFAM" id="SSF54427">
    <property type="entry name" value="NTF2-like"/>
    <property type="match status" value="1"/>
</dbReference>
<dbReference type="Pfam" id="PF12680">
    <property type="entry name" value="SnoaL_2"/>
    <property type="match status" value="1"/>
</dbReference>
<name>A0ABP5F6V4_9ACTN</name>
<feature type="domain" description="SnoaL-like" evidence="1">
    <location>
        <begin position="14"/>
        <end position="103"/>
    </location>
</feature>
<evidence type="ECO:0000313" key="2">
    <source>
        <dbReference type="EMBL" id="GAA2016403.1"/>
    </source>
</evidence>
<dbReference type="Proteomes" id="UP001500751">
    <property type="component" value="Unassembled WGS sequence"/>
</dbReference>
<keyword evidence="3" id="KW-1185">Reference proteome</keyword>